<dbReference type="EMBL" id="QJTD01000001">
    <property type="protein sequence ID" value="PYE82817.1"/>
    <property type="molecule type" value="Genomic_DNA"/>
</dbReference>
<accession>A0A2V4XVK4</accession>
<comment type="caution">
    <text evidence="1">The sequence shown here is derived from an EMBL/GenBank/DDBJ whole genome shotgun (WGS) entry which is preliminary data.</text>
</comment>
<dbReference type="InterPro" id="IPR004948">
    <property type="entry name" value="Nuc-triphosphatase_THEP1"/>
</dbReference>
<evidence type="ECO:0000313" key="2">
    <source>
        <dbReference type="Proteomes" id="UP000248054"/>
    </source>
</evidence>
<dbReference type="GO" id="GO:0017111">
    <property type="term" value="F:ribonucleoside triphosphate phosphatase activity"/>
    <property type="evidence" value="ECO:0007669"/>
    <property type="project" value="InterPro"/>
</dbReference>
<evidence type="ECO:0000313" key="1">
    <source>
        <dbReference type="EMBL" id="PYE82817.1"/>
    </source>
</evidence>
<dbReference type="OrthoDB" id="9788394at2"/>
<sequence>MIYIFTGEIRSGKTTALLNWSKNRTDVDGLLCPDNESGKRYFLKVKSKAEFELEVINEVEAEELIQIGNFKFLKAAFKHANEYLISRASKLEGTYLIIDELGKLELKNEGLHRSAEVLIPNFSTNKHQHLILVVRDYLLQDVLTHYSISDYHVLTNADLKTLN</sequence>
<name>A0A2V4XVK4_9FLAO</name>
<dbReference type="Gene3D" id="3.40.50.300">
    <property type="entry name" value="P-loop containing nucleotide triphosphate hydrolases"/>
    <property type="match status" value="1"/>
</dbReference>
<proteinExistence type="predicted"/>
<keyword evidence="2" id="KW-1185">Reference proteome</keyword>
<dbReference type="AlphaFoldDB" id="A0A2V4XVK4"/>
<dbReference type="Pfam" id="PF03266">
    <property type="entry name" value="NTPase_1"/>
    <property type="match status" value="1"/>
</dbReference>
<organism evidence="1 2">
    <name type="scientific">Winogradskyella epiphytica</name>
    <dbReference type="NCBI Taxonomy" id="262005"/>
    <lineage>
        <taxon>Bacteria</taxon>
        <taxon>Pseudomonadati</taxon>
        <taxon>Bacteroidota</taxon>
        <taxon>Flavobacteriia</taxon>
        <taxon>Flavobacteriales</taxon>
        <taxon>Flavobacteriaceae</taxon>
        <taxon>Winogradskyella</taxon>
    </lineage>
</organism>
<dbReference type="InterPro" id="IPR027417">
    <property type="entry name" value="P-loop_NTPase"/>
</dbReference>
<protein>
    <submittedName>
        <fullName evidence="1">Nucleoside-triphosphatase THEP1</fullName>
    </submittedName>
</protein>
<gene>
    <name evidence="1" type="ORF">DFQ11_101246</name>
</gene>
<dbReference type="Proteomes" id="UP000248054">
    <property type="component" value="Unassembled WGS sequence"/>
</dbReference>
<reference evidence="1 2" key="1">
    <citation type="submission" date="2018-06" db="EMBL/GenBank/DDBJ databases">
        <title>Genomic Encyclopedia of Type Strains, Phase III (KMG-III): the genomes of soil and plant-associated and newly described type strains.</title>
        <authorList>
            <person name="Whitman W."/>
        </authorList>
    </citation>
    <scope>NUCLEOTIDE SEQUENCE [LARGE SCALE GENOMIC DNA]</scope>
    <source>
        <strain evidence="1 2">CECT 7945</strain>
    </source>
</reference>
<dbReference type="RefSeq" id="WP_110473805.1">
    <property type="nucleotide sequence ID" value="NZ_BMWQ01000001.1"/>
</dbReference>